<feature type="compositionally biased region" description="Basic residues" evidence="1">
    <location>
        <begin position="159"/>
        <end position="171"/>
    </location>
</feature>
<sequence>MACSIVCTFFRLFLLCFWHLSMVPMIKRNHFSHHWTLQIAFLTLYLLMAISLDCTKIELLEEGNWSSPNKSMEKAVSHDNKNNKRGKKRNKNSYPIPRPCIDSQNLVEPTQVYNGNGDIRQPYKFDGKVLEEVLARGNLASADAMVPDKGLNNGNVRSAPKKSRKERKKLKSSSSHSWEVSSCNSKRIVVSTVFVTSQDGPSTSDWTPGNSTIKNFANNVATGIDSPEANPDHCCENIVAQCGKTHDSSAEISDSLGLKHHQNSE</sequence>
<dbReference type="AlphaFoldDB" id="A0A8S0QS63"/>
<evidence type="ECO:0000313" key="2">
    <source>
        <dbReference type="EMBL" id="CAA2968374.1"/>
    </source>
</evidence>
<accession>A0A8S0QS63</accession>
<dbReference type="Gramene" id="OE9A019761T2">
    <property type="protein sequence ID" value="OE9A019761C2"/>
    <property type="gene ID" value="OE9A019761"/>
</dbReference>
<gene>
    <name evidence="2" type="ORF">OLEA9_A019761</name>
</gene>
<evidence type="ECO:0000313" key="3">
    <source>
        <dbReference type="Proteomes" id="UP000594638"/>
    </source>
</evidence>
<proteinExistence type="predicted"/>
<organism evidence="2 3">
    <name type="scientific">Olea europaea subsp. europaea</name>
    <dbReference type="NCBI Taxonomy" id="158383"/>
    <lineage>
        <taxon>Eukaryota</taxon>
        <taxon>Viridiplantae</taxon>
        <taxon>Streptophyta</taxon>
        <taxon>Embryophyta</taxon>
        <taxon>Tracheophyta</taxon>
        <taxon>Spermatophyta</taxon>
        <taxon>Magnoliopsida</taxon>
        <taxon>eudicotyledons</taxon>
        <taxon>Gunneridae</taxon>
        <taxon>Pentapetalae</taxon>
        <taxon>asterids</taxon>
        <taxon>lamiids</taxon>
        <taxon>Lamiales</taxon>
        <taxon>Oleaceae</taxon>
        <taxon>Oleeae</taxon>
        <taxon>Olea</taxon>
    </lineage>
</organism>
<protein>
    <submittedName>
        <fullName evidence="2">Uncharacterized protein</fullName>
    </submittedName>
</protein>
<keyword evidence="3" id="KW-1185">Reference proteome</keyword>
<evidence type="ECO:0000256" key="1">
    <source>
        <dbReference type="SAM" id="MobiDB-lite"/>
    </source>
</evidence>
<dbReference type="Gramene" id="OE9A019761T3">
    <property type="protein sequence ID" value="OE9A019761C3"/>
    <property type="gene ID" value="OE9A019761"/>
</dbReference>
<feature type="compositionally biased region" description="Basic and acidic residues" evidence="1">
    <location>
        <begin position="71"/>
        <end position="82"/>
    </location>
</feature>
<comment type="caution">
    <text evidence="2">The sequence shown here is derived from an EMBL/GenBank/DDBJ whole genome shotgun (WGS) entry which is preliminary data.</text>
</comment>
<feature type="region of interest" description="Disordered" evidence="1">
    <location>
        <begin position="67"/>
        <end position="102"/>
    </location>
</feature>
<feature type="region of interest" description="Disordered" evidence="1">
    <location>
        <begin position="144"/>
        <end position="177"/>
    </location>
</feature>
<name>A0A8S0QS63_OLEEU</name>
<dbReference type="Proteomes" id="UP000594638">
    <property type="component" value="Unassembled WGS sequence"/>
</dbReference>
<dbReference type="Gramene" id="OE9A019761T1">
    <property type="protein sequence ID" value="OE9A019761C1"/>
    <property type="gene ID" value="OE9A019761"/>
</dbReference>
<reference evidence="2 3" key="1">
    <citation type="submission" date="2019-12" db="EMBL/GenBank/DDBJ databases">
        <authorList>
            <person name="Alioto T."/>
            <person name="Alioto T."/>
            <person name="Gomez Garrido J."/>
        </authorList>
    </citation>
    <scope>NUCLEOTIDE SEQUENCE [LARGE SCALE GENOMIC DNA]</scope>
</reference>
<dbReference type="EMBL" id="CACTIH010001905">
    <property type="protein sequence ID" value="CAA2968374.1"/>
    <property type="molecule type" value="Genomic_DNA"/>
</dbReference>